<accession>A0AAV4TPP5</accession>
<keyword evidence="8" id="KW-0638">Presynaptic neurotoxin</keyword>
<evidence type="ECO:0000256" key="4">
    <source>
        <dbReference type="ARBA" id="ARBA00022525"/>
    </source>
</evidence>
<evidence type="ECO:0000256" key="9">
    <source>
        <dbReference type="ARBA" id="ARBA00023298"/>
    </source>
</evidence>
<comment type="caution">
    <text evidence="11">The sequence shown here is derived from an EMBL/GenBank/DDBJ whole genome shotgun (WGS) entry which is preliminary data.</text>
</comment>
<dbReference type="Proteomes" id="UP001054837">
    <property type="component" value="Unassembled WGS sequence"/>
</dbReference>
<dbReference type="EMBL" id="BPLQ01009683">
    <property type="protein sequence ID" value="GIY45933.1"/>
    <property type="molecule type" value="Genomic_DNA"/>
</dbReference>
<dbReference type="SMART" id="SM00248">
    <property type="entry name" value="ANK"/>
    <property type="match status" value="1"/>
</dbReference>
<evidence type="ECO:0000256" key="10">
    <source>
        <dbReference type="PROSITE-ProRule" id="PRU00023"/>
    </source>
</evidence>
<dbReference type="AlphaFoldDB" id="A0AAV4TPP5"/>
<evidence type="ECO:0000256" key="2">
    <source>
        <dbReference type="ARBA" id="ARBA00004613"/>
    </source>
</evidence>
<keyword evidence="9" id="KW-0472">Membrane</keyword>
<dbReference type="InterPro" id="IPR036770">
    <property type="entry name" value="Ankyrin_rpt-contain_sf"/>
</dbReference>
<gene>
    <name evidence="11" type="ORF">CDAR_380361</name>
</gene>
<dbReference type="GO" id="GO:0090729">
    <property type="term" value="F:toxin activity"/>
    <property type="evidence" value="ECO:0007669"/>
    <property type="project" value="UniProtKB-KW"/>
</dbReference>
<keyword evidence="6" id="KW-0800">Toxin</keyword>
<dbReference type="Pfam" id="PF12796">
    <property type="entry name" value="Ank_2"/>
    <property type="match status" value="1"/>
</dbReference>
<dbReference type="GO" id="GO:0044218">
    <property type="term" value="C:other organism cell membrane"/>
    <property type="evidence" value="ECO:0007669"/>
    <property type="project" value="UniProtKB-KW"/>
</dbReference>
<feature type="repeat" description="ANK" evidence="10">
    <location>
        <begin position="27"/>
        <end position="59"/>
    </location>
</feature>
<dbReference type="GO" id="GO:0044231">
    <property type="term" value="C:host cell presynaptic membrane"/>
    <property type="evidence" value="ECO:0007669"/>
    <property type="project" value="UniProtKB-KW"/>
</dbReference>
<evidence type="ECO:0000256" key="8">
    <source>
        <dbReference type="ARBA" id="ARBA00023028"/>
    </source>
</evidence>
<evidence type="ECO:0000256" key="6">
    <source>
        <dbReference type="ARBA" id="ARBA00022656"/>
    </source>
</evidence>
<dbReference type="PROSITE" id="PS50297">
    <property type="entry name" value="ANK_REP_REGION"/>
    <property type="match status" value="1"/>
</dbReference>
<comment type="subcellular location">
    <subcellularLocation>
        <location evidence="2">Secreted</location>
    </subcellularLocation>
    <subcellularLocation>
        <location evidence="1">Target cell membrane</location>
    </subcellularLocation>
</comment>
<keyword evidence="12" id="KW-1185">Reference proteome</keyword>
<evidence type="ECO:0000256" key="7">
    <source>
        <dbReference type="ARBA" id="ARBA00022699"/>
    </source>
</evidence>
<dbReference type="InterPro" id="IPR002110">
    <property type="entry name" value="Ankyrin_rpt"/>
</dbReference>
<organism evidence="11 12">
    <name type="scientific">Caerostris darwini</name>
    <dbReference type="NCBI Taxonomy" id="1538125"/>
    <lineage>
        <taxon>Eukaryota</taxon>
        <taxon>Metazoa</taxon>
        <taxon>Ecdysozoa</taxon>
        <taxon>Arthropoda</taxon>
        <taxon>Chelicerata</taxon>
        <taxon>Arachnida</taxon>
        <taxon>Araneae</taxon>
        <taxon>Araneomorphae</taxon>
        <taxon>Entelegynae</taxon>
        <taxon>Araneoidea</taxon>
        <taxon>Araneidae</taxon>
        <taxon>Caerostris</taxon>
    </lineage>
</organism>
<dbReference type="PROSITE" id="PS50088">
    <property type="entry name" value="ANK_REPEAT"/>
    <property type="match status" value="1"/>
</dbReference>
<keyword evidence="4" id="KW-0964">Secreted</keyword>
<name>A0AAV4TPP5_9ARAC</name>
<reference evidence="11 12" key="1">
    <citation type="submission" date="2021-06" db="EMBL/GenBank/DDBJ databases">
        <title>Caerostris darwini draft genome.</title>
        <authorList>
            <person name="Kono N."/>
            <person name="Arakawa K."/>
        </authorList>
    </citation>
    <scope>NUCLEOTIDE SEQUENCE [LARGE SCALE GENOMIC DNA]</scope>
</reference>
<keyword evidence="3" id="KW-0268">Exocytosis</keyword>
<evidence type="ECO:0000313" key="11">
    <source>
        <dbReference type="EMBL" id="GIY45933.1"/>
    </source>
</evidence>
<dbReference type="GO" id="GO:0005576">
    <property type="term" value="C:extracellular region"/>
    <property type="evidence" value="ECO:0007669"/>
    <property type="project" value="UniProtKB-SubCell"/>
</dbReference>
<dbReference type="SUPFAM" id="SSF48403">
    <property type="entry name" value="Ankyrin repeat"/>
    <property type="match status" value="1"/>
</dbReference>
<sequence length="70" mass="7872">MEFSTDQATDHLQSQDGKPEFDLKTKIGLMPLHCSMQEGYVKCAKMLLKYGANINVLGKDNQTPLYFACD</sequence>
<keyword evidence="9" id="KW-1053">Target membrane</keyword>
<protein>
    <submittedName>
        <fullName evidence="11">Uncharacterized protein</fullName>
    </submittedName>
</protein>
<evidence type="ECO:0000256" key="3">
    <source>
        <dbReference type="ARBA" id="ARBA00022483"/>
    </source>
</evidence>
<evidence type="ECO:0000313" key="12">
    <source>
        <dbReference type="Proteomes" id="UP001054837"/>
    </source>
</evidence>
<proteinExistence type="predicted"/>
<keyword evidence="5" id="KW-1052">Target cell membrane</keyword>
<evidence type="ECO:0000256" key="5">
    <source>
        <dbReference type="ARBA" id="ARBA00022537"/>
    </source>
</evidence>
<evidence type="ECO:0000256" key="1">
    <source>
        <dbReference type="ARBA" id="ARBA00004175"/>
    </source>
</evidence>
<dbReference type="GO" id="GO:0006887">
    <property type="term" value="P:exocytosis"/>
    <property type="evidence" value="ECO:0007669"/>
    <property type="project" value="UniProtKB-KW"/>
</dbReference>
<keyword evidence="7" id="KW-0528">Neurotoxin</keyword>
<dbReference type="Gene3D" id="1.25.40.20">
    <property type="entry name" value="Ankyrin repeat-containing domain"/>
    <property type="match status" value="1"/>
</dbReference>
<keyword evidence="10" id="KW-0040">ANK repeat</keyword>